<comment type="pathway">
    <text evidence="4">Amino-acid biosynthesis; L-methionine biosynthesis via salvage pathway; S-methyl-5-thio-alpha-D-ribose 1-phosphate from S-methyl-5'-thioadenosine (phosphorylase route): step 1/1.</text>
</comment>
<keyword evidence="4" id="KW-0963">Cytoplasm</keyword>
<comment type="similarity">
    <text evidence="4">Belongs to the PNP/MTAP phosphorylase family. MTAP subfamily.</text>
</comment>
<evidence type="ECO:0000256" key="4">
    <source>
        <dbReference type="HAMAP-Rule" id="MF_03155"/>
    </source>
</evidence>
<sequence length="280" mass="30990">MSEKKVKIGIIGGSALDDVEILEGRKEIYRVTPYGSPSDVLIEGRINGVDCILLARHGRRHSISPSNVNYRANIWALKDIGCTHILASTLCGSLQEELKPGDIVIVDGFIDRTTKRIQTYYDGNENSPVGVCHIPMEPAFCHRTREVLIETAMQQGIPVHDKGTVVAIEGPRFSSKAESLMFKQWGGDLVNMTTCPEVVLAKEAGLLYATIGLVTDYDCWRPNTENVCVEDVLETGKSNVDKILQLFTNAVTNIAQKDWTQTINDLQKTVHNAVMIPHDE</sequence>
<protein>
    <recommendedName>
        <fullName evidence="4">S-methyl-5'-thioadenosine phosphorylase</fullName>
        <ecNumber evidence="4">2.4.2.28</ecNumber>
    </recommendedName>
    <alternativeName>
        <fullName evidence="4">5'-methylthioadenosine phosphorylase</fullName>
        <shortName evidence="4">MTA phosphorylase</shortName>
        <shortName evidence="4">MTAP</shortName>
        <shortName evidence="4">MTAPase</shortName>
    </alternativeName>
</protein>
<dbReference type="PANTHER" id="PTHR42679">
    <property type="entry name" value="S-METHYL-5'-THIOADENOSINE PHOSPHORYLASE"/>
    <property type="match status" value="1"/>
</dbReference>
<feature type="site" description="Important for substrate specificity" evidence="4">
    <location>
        <position position="229"/>
    </location>
</feature>
<evidence type="ECO:0000256" key="2">
    <source>
        <dbReference type="ARBA" id="ARBA00022679"/>
    </source>
</evidence>
<proteinExistence type="inferred from homology"/>
<dbReference type="InterPro" id="IPR035994">
    <property type="entry name" value="Nucleoside_phosphorylase_sf"/>
</dbReference>
<dbReference type="NCBIfam" id="TIGR01694">
    <property type="entry name" value="MTAP"/>
    <property type="match status" value="1"/>
</dbReference>
<gene>
    <name evidence="6" type="ORF">Bhyg_16797</name>
</gene>
<comment type="catalytic activity">
    <reaction evidence="4">
        <text>S-methyl-5'-thioadenosine + phosphate = 5-(methylsulfanyl)-alpha-D-ribose 1-phosphate + adenine</text>
        <dbReference type="Rhea" id="RHEA:11852"/>
        <dbReference type="ChEBI" id="CHEBI:16708"/>
        <dbReference type="ChEBI" id="CHEBI:17509"/>
        <dbReference type="ChEBI" id="CHEBI:43474"/>
        <dbReference type="ChEBI" id="CHEBI:58533"/>
        <dbReference type="EC" id="2.4.2.28"/>
    </reaction>
</comment>
<comment type="subunit">
    <text evidence="4">Homotrimer.</text>
</comment>
<name>A0A9Q0MKS0_9DIPT</name>
<feature type="binding site" evidence="4">
    <location>
        <position position="192"/>
    </location>
    <ligand>
        <name>substrate</name>
    </ligand>
</feature>
<evidence type="ECO:0000256" key="1">
    <source>
        <dbReference type="ARBA" id="ARBA00022676"/>
    </source>
</evidence>
<comment type="function">
    <text evidence="4">Catalyzes the reversible phosphorylation of S-methyl-5'-thioadenosine (MTA) to adenine and 5-methylthioribose-1-phosphate. Involved in the breakdown of MTA, a major by-product of polyamine biosynthesis. Responsible for the first step in the methionine salvage pathway after MTA has been generated from S-adenosylmethionine. Has broad substrate specificity with 6-aminopurine nucleosides as preferred substrates.</text>
</comment>
<feature type="domain" description="Nucleoside phosphorylase" evidence="5">
    <location>
        <begin position="7"/>
        <end position="250"/>
    </location>
</feature>
<dbReference type="EC" id="2.4.2.28" evidence="4"/>
<comment type="caution">
    <text evidence="4">Lacks conserved residue(s) required for the propagation of feature annotation.</text>
</comment>
<dbReference type="GO" id="GO:0005829">
    <property type="term" value="C:cytosol"/>
    <property type="evidence" value="ECO:0007669"/>
    <property type="project" value="TreeGrafter"/>
</dbReference>
<keyword evidence="4" id="KW-0539">Nucleus</keyword>
<feature type="binding site" evidence="4">
    <location>
        <position position="193"/>
    </location>
    <ligand>
        <name>phosphate</name>
        <dbReference type="ChEBI" id="CHEBI:43474"/>
    </ligand>
</feature>
<keyword evidence="3 4" id="KW-0660">Purine salvage</keyword>
<dbReference type="OrthoDB" id="431409at2759"/>
<dbReference type="Pfam" id="PF01048">
    <property type="entry name" value="PNP_UDP_1"/>
    <property type="match status" value="1"/>
</dbReference>
<dbReference type="GO" id="GO:0017061">
    <property type="term" value="F:S-methyl-5-thioadenosine phosphorylase activity"/>
    <property type="evidence" value="ECO:0007669"/>
    <property type="project" value="UniProtKB-UniRule"/>
</dbReference>
<dbReference type="Proteomes" id="UP001151699">
    <property type="component" value="Unassembled WGS sequence"/>
</dbReference>
<evidence type="ECO:0000313" key="7">
    <source>
        <dbReference type="Proteomes" id="UP001151699"/>
    </source>
</evidence>
<keyword evidence="1 4" id="KW-0328">Glycosyltransferase</keyword>
<feature type="site" description="Important for substrate specificity" evidence="4">
    <location>
        <position position="174"/>
    </location>
</feature>
<evidence type="ECO:0000259" key="5">
    <source>
        <dbReference type="Pfam" id="PF01048"/>
    </source>
</evidence>
<dbReference type="GO" id="GO:0019509">
    <property type="term" value="P:L-methionine salvage from methylthioadenosine"/>
    <property type="evidence" value="ECO:0007669"/>
    <property type="project" value="UniProtKB-UniRule"/>
</dbReference>
<dbReference type="AlphaFoldDB" id="A0A9Q0MKS0"/>
<dbReference type="PANTHER" id="PTHR42679:SF2">
    <property type="entry name" value="S-METHYL-5'-THIOADENOSINE PHOSPHORYLASE"/>
    <property type="match status" value="1"/>
</dbReference>
<feature type="binding site" evidence="4">
    <location>
        <begin position="216"/>
        <end position="218"/>
    </location>
    <ligand>
        <name>substrate</name>
    </ligand>
</feature>
<dbReference type="CDD" id="cd09010">
    <property type="entry name" value="MTAP_SsMTAPII_like_MTIP"/>
    <property type="match status" value="1"/>
</dbReference>
<keyword evidence="7" id="KW-1185">Reference proteome</keyword>
<evidence type="ECO:0000313" key="6">
    <source>
        <dbReference type="EMBL" id="KAJ6633066.1"/>
    </source>
</evidence>
<feature type="binding site" evidence="4">
    <location>
        <position position="14"/>
    </location>
    <ligand>
        <name>phosphate</name>
        <dbReference type="ChEBI" id="CHEBI:43474"/>
    </ligand>
</feature>
<comment type="caution">
    <text evidence="6">The sequence shown here is derived from an EMBL/GenBank/DDBJ whole genome shotgun (WGS) entry which is preliminary data.</text>
</comment>
<dbReference type="GO" id="GO:0006166">
    <property type="term" value="P:purine ribonucleoside salvage"/>
    <property type="evidence" value="ECO:0007669"/>
    <property type="project" value="UniProtKB-KW"/>
</dbReference>
<feature type="binding site" evidence="4">
    <location>
        <begin position="56"/>
        <end position="57"/>
    </location>
    <ligand>
        <name>phosphate</name>
        <dbReference type="ChEBI" id="CHEBI:43474"/>
    </ligand>
</feature>
<comment type="subcellular location">
    <subcellularLocation>
        <location evidence="4">Cytoplasm</location>
    </subcellularLocation>
    <subcellularLocation>
        <location evidence="4">Nucleus</location>
    </subcellularLocation>
</comment>
<evidence type="ECO:0000256" key="3">
    <source>
        <dbReference type="ARBA" id="ARBA00022726"/>
    </source>
</evidence>
<accession>A0A9Q0MKS0</accession>
<organism evidence="6 7">
    <name type="scientific">Pseudolycoriella hygida</name>
    <dbReference type="NCBI Taxonomy" id="35572"/>
    <lineage>
        <taxon>Eukaryota</taxon>
        <taxon>Metazoa</taxon>
        <taxon>Ecdysozoa</taxon>
        <taxon>Arthropoda</taxon>
        <taxon>Hexapoda</taxon>
        <taxon>Insecta</taxon>
        <taxon>Pterygota</taxon>
        <taxon>Neoptera</taxon>
        <taxon>Endopterygota</taxon>
        <taxon>Diptera</taxon>
        <taxon>Nematocera</taxon>
        <taxon>Sciaroidea</taxon>
        <taxon>Sciaridae</taxon>
        <taxon>Pseudolycoriella</taxon>
    </lineage>
</organism>
<dbReference type="Gene3D" id="3.40.50.1580">
    <property type="entry name" value="Nucleoside phosphorylase domain"/>
    <property type="match status" value="1"/>
</dbReference>
<dbReference type="HAMAP" id="MF_01963">
    <property type="entry name" value="MTAP"/>
    <property type="match status" value="1"/>
</dbReference>
<dbReference type="FunFam" id="3.40.50.1580:FF:000012">
    <property type="entry name" value="Probable 6-oxopurine nucleoside phosphorylase"/>
    <property type="match status" value="1"/>
</dbReference>
<dbReference type="EMBL" id="WJQU01002231">
    <property type="protein sequence ID" value="KAJ6633066.1"/>
    <property type="molecule type" value="Genomic_DNA"/>
</dbReference>
<dbReference type="SUPFAM" id="SSF53167">
    <property type="entry name" value="Purine and uridine phosphorylases"/>
    <property type="match status" value="1"/>
</dbReference>
<dbReference type="GO" id="GO:0005634">
    <property type="term" value="C:nucleus"/>
    <property type="evidence" value="ECO:0007669"/>
    <property type="project" value="UniProtKB-SubCell"/>
</dbReference>
<reference evidence="6" key="1">
    <citation type="submission" date="2022-07" db="EMBL/GenBank/DDBJ databases">
        <authorList>
            <person name="Trinca V."/>
            <person name="Uliana J.V.C."/>
            <person name="Torres T.T."/>
            <person name="Ward R.J."/>
            <person name="Monesi N."/>
        </authorList>
    </citation>
    <scope>NUCLEOTIDE SEQUENCE</scope>
    <source>
        <strain evidence="6">HSMRA1968</strain>
        <tissue evidence="6">Whole embryos</tissue>
    </source>
</reference>
<keyword evidence="2 4" id="KW-0808">Transferase</keyword>
<dbReference type="InterPro" id="IPR010044">
    <property type="entry name" value="MTAP"/>
</dbReference>
<dbReference type="InterPro" id="IPR000845">
    <property type="entry name" value="Nucleoside_phosphorylase_d"/>
</dbReference>